<evidence type="ECO:0000313" key="2">
    <source>
        <dbReference type="Proteomes" id="UP000663824"/>
    </source>
</evidence>
<protein>
    <recommendedName>
        <fullName evidence="3">CxC5 like cysteine cluster associated with KDZ domain-containing protein</fullName>
    </recommendedName>
</protein>
<dbReference type="EMBL" id="CAJNRE010004173">
    <property type="protein sequence ID" value="CAF2033181.1"/>
    <property type="molecule type" value="Genomic_DNA"/>
</dbReference>
<reference evidence="1" key="1">
    <citation type="submission" date="2021-02" db="EMBL/GenBank/DDBJ databases">
        <authorList>
            <person name="Nowell W R."/>
        </authorList>
    </citation>
    <scope>NUCLEOTIDE SEQUENCE</scope>
</reference>
<gene>
    <name evidence="1" type="ORF">MBJ925_LOCUS10210</name>
</gene>
<evidence type="ECO:0000313" key="1">
    <source>
        <dbReference type="EMBL" id="CAF2033181.1"/>
    </source>
</evidence>
<dbReference type="Proteomes" id="UP000663824">
    <property type="component" value="Unassembled WGS sequence"/>
</dbReference>
<sequence length="646" mass="74725">MTTTIDIDNLSSMIQDVGIEAFMIVARLDAIFQPVPMNSRTLQFYDKVEVFTSILNFHLAPNAFVVKDVEMILNLIECNRSLVERLLNLPSLNDIIRKFKEQGKMTTQQVMMVNPKVLMPFTSICIQCKKILTDYRFAYSTRVLYIDRIEEASVIHASCEPCHLKYSCSSAEKSGINYRIVTKESLNHSDCVHFSGDLAYSKTILHWRSSLLIDDDSTFTGFCRSIIHTLYELYPSSANFSTPNALSQRFEVVYILWELARFELMLGKEEHVLLPLSLSPASRASFLEGFLDYYYSLFVLFWSRHQYISNTKCDKQICSKVALCDGHQKRGRIVCAYTDIVDTSIIETGPINVGCPYAPMRRRHPMQKQQDINTKYKTKNHSELYCPIHQSFANVARPQKETELNKVAHELDQNDHNFLEENTQCNVYRDDLQDIHKNKGYGVLVTFLSRQIVIGFDESIRAEGMRRITRHFLRMLQRKAAIPNDLVYDSACTLRLHWQRNIGTTFLKRSEFTDKLVNMTVVIDRFHMKNHKRQMCQGEMKTDHPIHNGKFLGINTELCEQYFNYLSRLKASLRTFNFPASSIFLLLFHLRNCSKSGISASSIGIAKSFIAVDMFPIRQRMNSMNQNENIQEQDAQDVWGVSKDYI</sequence>
<comment type="caution">
    <text evidence="1">The sequence shown here is derived from an EMBL/GenBank/DDBJ whole genome shotgun (WGS) entry which is preliminary data.</text>
</comment>
<accession>A0A816NF16</accession>
<proteinExistence type="predicted"/>
<name>A0A816NF16_9BILA</name>
<evidence type="ECO:0008006" key="3">
    <source>
        <dbReference type="Google" id="ProtNLM"/>
    </source>
</evidence>
<organism evidence="1 2">
    <name type="scientific">Rotaria magnacalcarata</name>
    <dbReference type="NCBI Taxonomy" id="392030"/>
    <lineage>
        <taxon>Eukaryota</taxon>
        <taxon>Metazoa</taxon>
        <taxon>Spiralia</taxon>
        <taxon>Gnathifera</taxon>
        <taxon>Rotifera</taxon>
        <taxon>Eurotatoria</taxon>
        <taxon>Bdelloidea</taxon>
        <taxon>Philodinida</taxon>
        <taxon>Philodinidae</taxon>
        <taxon>Rotaria</taxon>
    </lineage>
</organism>
<dbReference type="AlphaFoldDB" id="A0A816NF16"/>